<gene>
    <name evidence="4" type="ORF">EJ419_07870</name>
</gene>
<dbReference type="Proteomes" id="UP000291289">
    <property type="component" value="Unassembled WGS sequence"/>
</dbReference>
<dbReference type="NCBIfam" id="TIGR00426">
    <property type="entry name" value="competence protein ComEA helix-hairpin-helix repeat region"/>
    <property type="match status" value="1"/>
</dbReference>
<feature type="compositionally biased region" description="Basic and acidic residues" evidence="1">
    <location>
        <begin position="136"/>
        <end position="160"/>
    </location>
</feature>
<dbReference type="SUPFAM" id="SSF47781">
    <property type="entry name" value="RuvA domain 2-like"/>
    <property type="match status" value="1"/>
</dbReference>
<feature type="domain" description="Helix-hairpin-helix DNA-binding motif class 1" evidence="3">
    <location>
        <begin position="221"/>
        <end position="240"/>
    </location>
</feature>
<dbReference type="OrthoDB" id="9758724at2"/>
<evidence type="ECO:0000259" key="3">
    <source>
        <dbReference type="SMART" id="SM00278"/>
    </source>
</evidence>
<organism evidence="4 5">
    <name type="scientific">Alloscardovia theropitheci</name>
    <dbReference type="NCBI Taxonomy" id="2496842"/>
    <lineage>
        <taxon>Bacteria</taxon>
        <taxon>Bacillati</taxon>
        <taxon>Actinomycetota</taxon>
        <taxon>Actinomycetes</taxon>
        <taxon>Bifidobacteriales</taxon>
        <taxon>Bifidobacteriaceae</taxon>
        <taxon>Alloscardovia</taxon>
    </lineage>
</organism>
<comment type="caution">
    <text evidence="4">The sequence shown here is derived from an EMBL/GenBank/DDBJ whole genome shotgun (WGS) entry which is preliminary data.</text>
</comment>
<evidence type="ECO:0000256" key="2">
    <source>
        <dbReference type="SAM" id="Phobius"/>
    </source>
</evidence>
<accession>A0A4R0QN01</accession>
<feature type="region of interest" description="Disordered" evidence="1">
    <location>
        <begin position="1"/>
        <end position="23"/>
    </location>
</feature>
<dbReference type="PANTHER" id="PTHR21180:SF32">
    <property type="entry name" value="ENDONUCLEASE_EXONUCLEASE_PHOSPHATASE FAMILY DOMAIN-CONTAINING PROTEIN 1"/>
    <property type="match status" value="1"/>
</dbReference>
<dbReference type="SMART" id="SM00278">
    <property type="entry name" value="HhH1"/>
    <property type="match status" value="2"/>
</dbReference>
<name>A0A4R0QN01_9BIFI</name>
<protein>
    <submittedName>
        <fullName evidence="4">Helix-hairpin-helix domain-containing protein</fullName>
    </submittedName>
</protein>
<dbReference type="RefSeq" id="WP_131285314.1">
    <property type="nucleotide sequence ID" value="NZ_RXLP01000027.1"/>
</dbReference>
<proteinExistence type="predicted"/>
<evidence type="ECO:0000313" key="4">
    <source>
        <dbReference type="EMBL" id="TCD53552.1"/>
    </source>
</evidence>
<feature type="region of interest" description="Disordered" evidence="1">
    <location>
        <begin position="121"/>
        <end position="210"/>
    </location>
</feature>
<feature type="compositionally biased region" description="Low complexity" evidence="1">
    <location>
        <begin position="196"/>
        <end position="209"/>
    </location>
</feature>
<keyword evidence="2" id="KW-0812">Transmembrane</keyword>
<keyword evidence="5" id="KW-1185">Reference proteome</keyword>
<keyword evidence="2" id="KW-0472">Membrane</keyword>
<dbReference type="PANTHER" id="PTHR21180">
    <property type="entry name" value="ENDONUCLEASE/EXONUCLEASE/PHOSPHATASE FAMILY DOMAIN-CONTAINING PROTEIN 1"/>
    <property type="match status" value="1"/>
</dbReference>
<dbReference type="GO" id="GO:0003677">
    <property type="term" value="F:DNA binding"/>
    <property type="evidence" value="ECO:0007669"/>
    <property type="project" value="InterPro"/>
</dbReference>
<dbReference type="Gene3D" id="1.10.150.320">
    <property type="entry name" value="Photosystem II 12 kDa extrinsic protein"/>
    <property type="match status" value="1"/>
</dbReference>
<feature type="transmembrane region" description="Helical" evidence="2">
    <location>
        <begin position="90"/>
        <end position="111"/>
    </location>
</feature>
<dbReference type="Pfam" id="PF12836">
    <property type="entry name" value="HHH_3"/>
    <property type="match status" value="1"/>
</dbReference>
<evidence type="ECO:0000256" key="1">
    <source>
        <dbReference type="SAM" id="MobiDB-lite"/>
    </source>
</evidence>
<dbReference type="InterPro" id="IPR004509">
    <property type="entry name" value="Competence_ComEA_HhH"/>
</dbReference>
<feature type="domain" description="Helix-hairpin-helix DNA-binding motif class 1" evidence="3">
    <location>
        <begin position="251"/>
        <end position="270"/>
    </location>
</feature>
<dbReference type="EMBL" id="RXLP01000027">
    <property type="protein sequence ID" value="TCD53552.1"/>
    <property type="molecule type" value="Genomic_DNA"/>
</dbReference>
<dbReference type="AlphaFoldDB" id="A0A4R0QN01"/>
<dbReference type="InterPro" id="IPR010994">
    <property type="entry name" value="RuvA_2-like"/>
</dbReference>
<dbReference type="InterPro" id="IPR051675">
    <property type="entry name" value="Endo/Exo/Phosphatase_dom_1"/>
</dbReference>
<reference evidence="4 5" key="1">
    <citation type="submission" date="2018-12" db="EMBL/GenBank/DDBJ databases">
        <title>Alloscrdovia theropitheci sp. nov: a novel taxon from the feces of the bleeding-herat monkey (Theropithecus geleda).</title>
        <authorList>
            <person name="Modesto M."/>
        </authorList>
    </citation>
    <scope>NUCLEOTIDE SEQUENCE [LARGE SCALE GENOMIC DNA]</scope>
    <source>
        <strain evidence="4 5">GLDI4/2</strain>
    </source>
</reference>
<dbReference type="GO" id="GO:0015628">
    <property type="term" value="P:protein secretion by the type II secretion system"/>
    <property type="evidence" value="ECO:0007669"/>
    <property type="project" value="TreeGrafter"/>
</dbReference>
<dbReference type="GO" id="GO:0006281">
    <property type="term" value="P:DNA repair"/>
    <property type="evidence" value="ECO:0007669"/>
    <property type="project" value="InterPro"/>
</dbReference>
<evidence type="ECO:0000313" key="5">
    <source>
        <dbReference type="Proteomes" id="UP000291289"/>
    </source>
</evidence>
<feature type="compositionally biased region" description="Polar residues" evidence="1">
    <location>
        <begin position="161"/>
        <end position="193"/>
    </location>
</feature>
<keyword evidence="2" id="KW-1133">Transmembrane helix</keyword>
<feature type="compositionally biased region" description="Polar residues" evidence="1">
    <location>
        <begin position="1"/>
        <end position="18"/>
    </location>
</feature>
<dbReference type="InterPro" id="IPR003583">
    <property type="entry name" value="Hlx-hairpin-Hlx_DNA-bd_motif"/>
</dbReference>
<dbReference type="GO" id="GO:0015627">
    <property type="term" value="C:type II protein secretion system complex"/>
    <property type="evidence" value="ECO:0007669"/>
    <property type="project" value="TreeGrafter"/>
</dbReference>
<sequence length="273" mass="29546">MRTVSSTHLKSLSEVTAQDSRESPFAEISPAHKDFDHSVFSENNSFHCKSRTLDTVSDGKHRRNQDKKTSSKNDFAFLSLLPRVLGNPQYSAGTILVLICALAVVITLLTIQSINIASASLSSESLHTEASPFPGKQDKKSTGNKEHTGQSSDKKTKNDGQQETQASNSSQNLNSGSTGIYSSSPQELSSSRNEVSDQAPSVSQQQASPGVGININSASLEELQEIPGVGPTLARRIIDYRIVNGRFTSIEDLLSVSGIGVKKFEKMKNHVRI</sequence>